<sequence length="330" mass="34886">MSALSTLNDFSGAAADAHAPSMNQAWGLKQMVSSITDTGIVTPDHGVGTQAANLDRRISGHRCRTIAVCGGKGGVGKTTVAVNLGMTLAMMGRDTLLLDADVGLANVDVLLGLAPSRHLGHMLDGQCSLQDLVMEAPHGLKVIPAGSGARRLAQMGSGEQAAVIRAFDELPQVPDFLLVDTAAGISDSVSMFAAAADDVLLVVCDEPASITDAYAMAKVLSRDFGVKRLHMVANMVRNLGEARALHQKLARVTDRFLDVMLDFMGWVPQDERLRQAIRRQNAVVDMAPGSRSSQAFKQLAGAADTWAEPDRRGLGRIAFFSGQAAPATGW</sequence>
<evidence type="ECO:0000313" key="4">
    <source>
        <dbReference type="EMBL" id="AND69467.1"/>
    </source>
</evidence>
<dbReference type="AlphaFoldDB" id="A0A160N1T5"/>
<keyword evidence="5" id="KW-1185">Reference proteome</keyword>
<evidence type="ECO:0000256" key="1">
    <source>
        <dbReference type="ARBA" id="ARBA00022741"/>
    </source>
</evidence>
<dbReference type="InterPro" id="IPR050625">
    <property type="entry name" value="ParA/MinD_ATPase"/>
</dbReference>
<dbReference type="Pfam" id="PF01656">
    <property type="entry name" value="CbiA"/>
    <property type="match status" value="1"/>
</dbReference>
<dbReference type="CDD" id="cd02038">
    <property type="entry name" value="FlhG-like"/>
    <property type="match status" value="1"/>
</dbReference>
<dbReference type="GO" id="GO:0051782">
    <property type="term" value="P:negative regulation of cell division"/>
    <property type="evidence" value="ECO:0007669"/>
    <property type="project" value="TreeGrafter"/>
</dbReference>
<dbReference type="KEGG" id="dtx:ATSB10_20130"/>
<keyword evidence="2" id="KW-0067">ATP-binding</keyword>
<reference evidence="4 5" key="1">
    <citation type="submission" date="2016-02" db="EMBL/GenBank/DDBJ databases">
        <title>Complete genome sequencing and analysis of ATSB10, Dyella thiooxydans isolated from rhizosphere soil of sunflower (Helianthus annuus L.).</title>
        <authorList>
            <person name="Lee Y."/>
            <person name="Hwangbo K."/>
            <person name="Chung H."/>
            <person name="Yoo J."/>
            <person name="Kim K.Y."/>
            <person name="Sa T.M."/>
            <person name="Um Y."/>
            <person name="Madhaiyan M."/>
        </authorList>
    </citation>
    <scope>NUCLEOTIDE SEQUENCE [LARGE SCALE GENOMIC DNA]</scope>
    <source>
        <strain evidence="4 5">ATSB10</strain>
    </source>
</reference>
<dbReference type="RefSeq" id="WP_083966164.1">
    <property type="nucleotide sequence ID" value="NZ_CP014841.1"/>
</dbReference>
<feature type="domain" description="CobQ/CobB/MinD/ParA nucleotide binding" evidence="3">
    <location>
        <begin position="66"/>
        <end position="281"/>
    </location>
</feature>
<dbReference type="SUPFAM" id="SSF52540">
    <property type="entry name" value="P-loop containing nucleoside triphosphate hydrolases"/>
    <property type="match status" value="1"/>
</dbReference>
<dbReference type="GO" id="GO:0005829">
    <property type="term" value="C:cytosol"/>
    <property type="evidence" value="ECO:0007669"/>
    <property type="project" value="TreeGrafter"/>
</dbReference>
<accession>A0A160N1T5</accession>
<proteinExistence type="predicted"/>
<dbReference type="Proteomes" id="UP000077255">
    <property type="component" value="Chromosome"/>
</dbReference>
<dbReference type="InterPro" id="IPR033875">
    <property type="entry name" value="FlhG"/>
</dbReference>
<dbReference type="OrthoDB" id="9816297at2"/>
<dbReference type="GO" id="GO:0005524">
    <property type="term" value="F:ATP binding"/>
    <property type="evidence" value="ECO:0007669"/>
    <property type="project" value="UniProtKB-KW"/>
</dbReference>
<dbReference type="PANTHER" id="PTHR43384">
    <property type="entry name" value="SEPTUM SITE-DETERMINING PROTEIN MIND HOMOLOG, CHLOROPLASTIC-RELATED"/>
    <property type="match status" value="1"/>
</dbReference>
<gene>
    <name evidence="4" type="ORF">ATSB10_20130</name>
</gene>
<evidence type="ECO:0000256" key="2">
    <source>
        <dbReference type="ARBA" id="ARBA00022840"/>
    </source>
</evidence>
<evidence type="ECO:0000259" key="3">
    <source>
        <dbReference type="Pfam" id="PF01656"/>
    </source>
</evidence>
<dbReference type="EMBL" id="CP014841">
    <property type="protein sequence ID" value="AND69467.1"/>
    <property type="molecule type" value="Genomic_DNA"/>
</dbReference>
<dbReference type="GO" id="GO:0009898">
    <property type="term" value="C:cytoplasmic side of plasma membrane"/>
    <property type="evidence" value="ECO:0007669"/>
    <property type="project" value="TreeGrafter"/>
</dbReference>
<dbReference type="Gene3D" id="3.40.50.300">
    <property type="entry name" value="P-loop containing nucleotide triphosphate hydrolases"/>
    <property type="match status" value="1"/>
</dbReference>
<dbReference type="PANTHER" id="PTHR43384:SF4">
    <property type="entry name" value="CELLULOSE BIOSYNTHESIS PROTEIN BCSQ-RELATED"/>
    <property type="match status" value="1"/>
</dbReference>
<evidence type="ECO:0000313" key="5">
    <source>
        <dbReference type="Proteomes" id="UP000077255"/>
    </source>
</evidence>
<dbReference type="GO" id="GO:0016887">
    <property type="term" value="F:ATP hydrolysis activity"/>
    <property type="evidence" value="ECO:0007669"/>
    <property type="project" value="TreeGrafter"/>
</dbReference>
<protein>
    <recommendedName>
        <fullName evidence="3">CobQ/CobB/MinD/ParA nucleotide binding domain-containing protein</fullName>
    </recommendedName>
</protein>
<keyword evidence="1" id="KW-0547">Nucleotide-binding</keyword>
<organism evidence="4 5">
    <name type="scientific">Dyella thiooxydans</name>
    <dbReference type="NCBI Taxonomy" id="445710"/>
    <lineage>
        <taxon>Bacteria</taxon>
        <taxon>Pseudomonadati</taxon>
        <taxon>Pseudomonadota</taxon>
        <taxon>Gammaproteobacteria</taxon>
        <taxon>Lysobacterales</taxon>
        <taxon>Rhodanobacteraceae</taxon>
        <taxon>Dyella</taxon>
    </lineage>
</organism>
<dbReference type="InterPro" id="IPR027417">
    <property type="entry name" value="P-loop_NTPase"/>
</dbReference>
<dbReference type="STRING" id="445710.ATSB10_20130"/>
<dbReference type="InterPro" id="IPR002586">
    <property type="entry name" value="CobQ/CobB/MinD/ParA_Nub-bd_dom"/>
</dbReference>
<dbReference type="PATRIC" id="fig|445710.3.peg.2010"/>
<name>A0A160N1T5_9GAMM</name>